<dbReference type="PANTHER" id="PTHR11365">
    <property type="entry name" value="5-OXOPROLINASE RELATED"/>
    <property type="match status" value="1"/>
</dbReference>
<evidence type="ECO:0000313" key="2">
    <source>
        <dbReference type="EMBL" id="NJP45319.1"/>
    </source>
</evidence>
<dbReference type="InterPro" id="IPR003692">
    <property type="entry name" value="Hydantoinase_B"/>
</dbReference>
<dbReference type="PANTHER" id="PTHR11365:SF23">
    <property type="entry name" value="HYPOTHETICAL 5-OXOPROLINASE (EUROFUNG)-RELATED"/>
    <property type="match status" value="1"/>
</dbReference>
<reference evidence="2 3" key="1">
    <citation type="submission" date="2020-03" db="EMBL/GenBank/DDBJ databases">
        <title>WGS of actinomycetes isolated from Thailand.</title>
        <authorList>
            <person name="Thawai C."/>
        </authorList>
    </citation>
    <scope>NUCLEOTIDE SEQUENCE [LARGE SCALE GENOMIC DNA]</scope>
    <source>
        <strain evidence="2 3">PRB2-1</strain>
    </source>
</reference>
<dbReference type="EMBL" id="JAATEJ010000014">
    <property type="protein sequence ID" value="NJP45319.1"/>
    <property type="molecule type" value="Genomic_DNA"/>
</dbReference>
<name>A0ABX0ZN53_9ACTN</name>
<comment type="caution">
    <text evidence="2">The sequence shown here is derived from an EMBL/GenBank/DDBJ whole genome shotgun (WGS) entry which is preliminary data.</text>
</comment>
<dbReference type="Pfam" id="PF02538">
    <property type="entry name" value="Hydantoinase_B"/>
    <property type="match status" value="1"/>
</dbReference>
<sequence>MDTTTPAAGDTAAASDATAAATATAATDPITAEIIRACLVSITDEMKTNLMRTAYNLIIYEAQDFTVGLFDANGDTISVGLGLPMFVGGLSDAIKAKIAFYGPDGIKPGDILLTNDAYIMGSHLNHMIFTLPVFHEGRLVAFAASMAHWLDVGGLLGGTTTDIFAEGLQIPIVKLFKEGVQDDELTRLIATNVRFPDLAMGDLRAQVAAIRTGESRMRALLERYGADTVQAGITGLFDHSEELARQAVRAIPDGDYRAEAYMDDDGVHTGTPVPIRVRVVVDGDRMTIDLSEMSPQVAGYFNSGATAGRSAAQVAFTCLTSPDRRPINTGAVRPLEVVLPPGTVVSATKPAAMRWWMTYPMTVVDCVFKALADVLPDGVVAGHYADLGMTMSYGVDEATGRFFQFLGGPQGGGWGATSRADGQSATICINDGDTHNAPAEVIESKYPMVTVEEYGLREDSGGPGRHRGGLGTRMRVRMHTAARLDSWIERTSCAPWGLAGGRPGLPNGIHIERADGEPVTFPNGKVGRAEINAGDCHVVELGGGGGYGDPYERPAGRVLADVRAGYVSVASAREAYGVVVVVEEDGDSVSFRLDEPGTALLRQR</sequence>
<feature type="domain" description="Hydantoinase B/oxoprolinase" evidence="1">
    <location>
        <begin position="28"/>
        <end position="550"/>
    </location>
</feature>
<organism evidence="2 3">
    <name type="scientific">Actinacidiphila epipremni</name>
    <dbReference type="NCBI Taxonomy" id="2053013"/>
    <lineage>
        <taxon>Bacteria</taxon>
        <taxon>Bacillati</taxon>
        <taxon>Actinomycetota</taxon>
        <taxon>Actinomycetes</taxon>
        <taxon>Kitasatosporales</taxon>
        <taxon>Streptomycetaceae</taxon>
        <taxon>Actinacidiphila</taxon>
    </lineage>
</organism>
<proteinExistence type="predicted"/>
<accession>A0ABX0ZN53</accession>
<protein>
    <submittedName>
        <fullName evidence="2">Hydantoinase B/oxoprolinase family protein</fullName>
    </submittedName>
</protein>
<dbReference type="InterPro" id="IPR045079">
    <property type="entry name" value="Oxoprolinase-like"/>
</dbReference>
<evidence type="ECO:0000313" key="3">
    <source>
        <dbReference type="Proteomes" id="UP000734511"/>
    </source>
</evidence>
<gene>
    <name evidence="2" type="ORF">HCN08_18210</name>
</gene>
<dbReference type="Proteomes" id="UP000734511">
    <property type="component" value="Unassembled WGS sequence"/>
</dbReference>
<keyword evidence="3" id="KW-1185">Reference proteome</keyword>
<evidence type="ECO:0000259" key="1">
    <source>
        <dbReference type="Pfam" id="PF02538"/>
    </source>
</evidence>